<keyword evidence="6" id="KW-1185">Reference proteome</keyword>
<gene>
    <name evidence="5" type="ORF">F3Y22_tig00110108pilonHSYRG00006</name>
</gene>
<dbReference type="GO" id="GO:0009506">
    <property type="term" value="C:plasmodesma"/>
    <property type="evidence" value="ECO:0007669"/>
    <property type="project" value="TreeGrafter"/>
</dbReference>
<dbReference type="PROSITE" id="PS50843">
    <property type="entry name" value="EXPANSIN_CBD"/>
    <property type="match status" value="1"/>
</dbReference>
<reference evidence="5" key="1">
    <citation type="submission" date="2019-09" db="EMBL/GenBank/DDBJ databases">
        <title>Draft genome information of white flower Hibiscus syriacus.</title>
        <authorList>
            <person name="Kim Y.-M."/>
        </authorList>
    </citation>
    <scope>NUCLEOTIDE SEQUENCE [LARGE SCALE GENOMIC DNA]</scope>
    <source>
        <strain evidence="5">YM2019G1</strain>
    </source>
</reference>
<proteinExistence type="inferred from homology"/>
<sequence>MTHWFLFLLFSSAAACDLCVHQSKASFVTSVSALTSGACGYGSFAISLSGGNLAAGVSSLYKGGAGCGACFQIRCKDPKLCSSEGAKTWLTTAWPETFTNKGSLGHWNSMTMSRKYGAVWGTNRVPNGALQFRFVVTSGYDGKWIWAKSVLPADWKPRVVYDSGVQITDIALESCYPCDYDGTW</sequence>
<feature type="signal peptide" evidence="2">
    <location>
        <begin position="1"/>
        <end position="15"/>
    </location>
</feature>
<dbReference type="PANTHER" id="PTHR31692">
    <property type="entry name" value="EXPANSIN-B3"/>
    <property type="match status" value="1"/>
</dbReference>
<evidence type="ECO:0000313" key="6">
    <source>
        <dbReference type="Proteomes" id="UP000436088"/>
    </source>
</evidence>
<dbReference type="EMBL" id="VEPZ02000841">
    <property type="protein sequence ID" value="KAE8716844.1"/>
    <property type="molecule type" value="Genomic_DNA"/>
</dbReference>
<dbReference type="InterPro" id="IPR007112">
    <property type="entry name" value="Expansin/allergen_DPBB_dom"/>
</dbReference>
<evidence type="ECO:0000259" key="4">
    <source>
        <dbReference type="PROSITE" id="PS50843"/>
    </source>
</evidence>
<dbReference type="InterPro" id="IPR036749">
    <property type="entry name" value="Expansin_CBD_sf"/>
</dbReference>
<dbReference type="SUPFAM" id="SSF50685">
    <property type="entry name" value="Barwin-like endoglucanases"/>
    <property type="match status" value="1"/>
</dbReference>
<dbReference type="GO" id="GO:0009653">
    <property type="term" value="P:anatomical structure morphogenesis"/>
    <property type="evidence" value="ECO:0007669"/>
    <property type="project" value="UniProtKB-ARBA"/>
</dbReference>
<dbReference type="GO" id="GO:0009505">
    <property type="term" value="C:plant-type cell wall"/>
    <property type="evidence" value="ECO:0007669"/>
    <property type="project" value="TreeGrafter"/>
</dbReference>
<keyword evidence="2" id="KW-0732">Signal</keyword>
<name>A0A6A3BJJ1_HIBSY</name>
<comment type="caution">
    <text evidence="5">The sequence shown here is derived from an EMBL/GenBank/DDBJ whole genome shotgun (WGS) entry which is preliminary data.</text>
</comment>
<comment type="similarity">
    <text evidence="1">Belongs to the expansin family.</text>
</comment>
<feature type="chain" id="PRO_5025392890" evidence="2">
    <location>
        <begin position="16"/>
        <end position="184"/>
    </location>
</feature>
<dbReference type="GO" id="GO:0005576">
    <property type="term" value="C:extracellular region"/>
    <property type="evidence" value="ECO:0007669"/>
    <property type="project" value="InterPro"/>
</dbReference>
<evidence type="ECO:0000256" key="1">
    <source>
        <dbReference type="RuleBase" id="RU003460"/>
    </source>
</evidence>
<dbReference type="InterPro" id="IPR036908">
    <property type="entry name" value="RlpA-like_sf"/>
</dbReference>
<evidence type="ECO:0000313" key="5">
    <source>
        <dbReference type="EMBL" id="KAE8716844.1"/>
    </source>
</evidence>
<feature type="domain" description="Expansin-like CBD" evidence="4">
    <location>
        <begin position="105"/>
        <end position="163"/>
    </location>
</feature>
<dbReference type="Proteomes" id="UP000436088">
    <property type="component" value="Unassembled WGS sequence"/>
</dbReference>
<dbReference type="PROSITE" id="PS50842">
    <property type="entry name" value="EXPANSIN_EG45"/>
    <property type="match status" value="1"/>
</dbReference>
<dbReference type="PANTHER" id="PTHR31692:SF4">
    <property type="entry name" value="EXPANSIN-LIKE A1-RELATED"/>
    <property type="match status" value="1"/>
</dbReference>
<dbReference type="InterPro" id="IPR007118">
    <property type="entry name" value="Expan_Lol_pI"/>
</dbReference>
<dbReference type="Gene3D" id="2.60.40.760">
    <property type="entry name" value="Expansin, cellulose-binding-like domain"/>
    <property type="match status" value="1"/>
</dbReference>
<dbReference type="AlphaFoldDB" id="A0A6A3BJJ1"/>
<protein>
    <submittedName>
        <fullName evidence="5">Expansin-like A2</fullName>
    </submittedName>
</protein>
<evidence type="ECO:0000256" key="2">
    <source>
        <dbReference type="SAM" id="SignalP"/>
    </source>
</evidence>
<dbReference type="PRINTS" id="PR01225">
    <property type="entry name" value="EXPANSNFAMLY"/>
</dbReference>
<dbReference type="InterPro" id="IPR007117">
    <property type="entry name" value="Expansin_CBD"/>
</dbReference>
<organism evidence="5 6">
    <name type="scientific">Hibiscus syriacus</name>
    <name type="common">Rose of Sharon</name>
    <dbReference type="NCBI Taxonomy" id="106335"/>
    <lineage>
        <taxon>Eukaryota</taxon>
        <taxon>Viridiplantae</taxon>
        <taxon>Streptophyta</taxon>
        <taxon>Embryophyta</taxon>
        <taxon>Tracheophyta</taxon>
        <taxon>Spermatophyta</taxon>
        <taxon>Magnoliopsida</taxon>
        <taxon>eudicotyledons</taxon>
        <taxon>Gunneridae</taxon>
        <taxon>Pentapetalae</taxon>
        <taxon>rosids</taxon>
        <taxon>malvids</taxon>
        <taxon>Malvales</taxon>
        <taxon>Malvaceae</taxon>
        <taxon>Malvoideae</taxon>
        <taxon>Hibiscus</taxon>
    </lineage>
</organism>
<feature type="domain" description="Expansin-like EG45" evidence="3">
    <location>
        <begin position="36"/>
        <end position="107"/>
    </location>
</feature>
<dbReference type="Pfam" id="PF01357">
    <property type="entry name" value="Expansin_C"/>
    <property type="match status" value="1"/>
</dbReference>
<evidence type="ECO:0000259" key="3">
    <source>
        <dbReference type="PROSITE" id="PS50842"/>
    </source>
</evidence>
<accession>A0A6A3BJJ1</accession>
<dbReference type="SUPFAM" id="SSF49590">
    <property type="entry name" value="PHL pollen allergen"/>
    <property type="match status" value="1"/>
</dbReference>